<proteinExistence type="inferred from homology"/>
<keyword evidence="14" id="KW-1185">Reference proteome</keyword>
<evidence type="ECO:0000313" key="14">
    <source>
        <dbReference type="Proteomes" id="UP001396334"/>
    </source>
</evidence>
<keyword evidence="5 11" id="KW-0575">Peroxidase</keyword>
<evidence type="ECO:0000256" key="6">
    <source>
        <dbReference type="ARBA" id="ARBA00022617"/>
    </source>
</evidence>
<comment type="catalytic activity">
    <reaction evidence="1 11">
        <text>2 a phenolic donor + H2O2 = 2 a phenolic radical donor + 2 H2O</text>
        <dbReference type="Rhea" id="RHEA:56136"/>
        <dbReference type="ChEBI" id="CHEBI:15377"/>
        <dbReference type="ChEBI" id="CHEBI:16240"/>
        <dbReference type="ChEBI" id="CHEBI:139520"/>
        <dbReference type="ChEBI" id="CHEBI:139521"/>
        <dbReference type="EC" id="1.11.1.7"/>
    </reaction>
</comment>
<keyword evidence="11" id="KW-0106">Calcium</keyword>
<evidence type="ECO:0000256" key="2">
    <source>
        <dbReference type="ARBA" id="ARBA00002322"/>
    </source>
</evidence>
<evidence type="ECO:0000256" key="10">
    <source>
        <dbReference type="ARBA" id="ARBA00023157"/>
    </source>
</evidence>
<dbReference type="InterPro" id="IPR002016">
    <property type="entry name" value="Haem_peroxidase"/>
</dbReference>
<evidence type="ECO:0000256" key="1">
    <source>
        <dbReference type="ARBA" id="ARBA00000189"/>
    </source>
</evidence>
<dbReference type="EMBL" id="JBBPBN010000019">
    <property type="protein sequence ID" value="KAK9017923.1"/>
    <property type="molecule type" value="Genomic_DNA"/>
</dbReference>
<dbReference type="InterPro" id="IPR000823">
    <property type="entry name" value="Peroxidase_pln"/>
</dbReference>
<evidence type="ECO:0000256" key="4">
    <source>
        <dbReference type="ARBA" id="ARBA00012313"/>
    </source>
</evidence>
<dbReference type="EC" id="1.11.1.7" evidence="4 11"/>
<dbReference type="CDD" id="cd00693">
    <property type="entry name" value="secretory_peroxidase"/>
    <property type="match status" value="1"/>
</dbReference>
<dbReference type="PRINTS" id="PR00461">
    <property type="entry name" value="PLPEROXIDASE"/>
</dbReference>
<feature type="signal peptide" evidence="11">
    <location>
        <begin position="1"/>
        <end position="28"/>
    </location>
</feature>
<feature type="chain" id="PRO_5044984857" description="Peroxidase" evidence="11">
    <location>
        <begin position="29"/>
        <end position="403"/>
    </location>
</feature>
<dbReference type="PRINTS" id="PR00458">
    <property type="entry name" value="PEROXIDASE"/>
</dbReference>
<dbReference type="InterPro" id="IPR019794">
    <property type="entry name" value="Peroxidases_AS"/>
</dbReference>
<keyword evidence="10" id="KW-1015">Disulfide bond</keyword>
<evidence type="ECO:0000256" key="11">
    <source>
        <dbReference type="RuleBase" id="RU362060"/>
    </source>
</evidence>
<comment type="subcellular location">
    <subcellularLocation>
        <location evidence="11">Secreted</location>
    </subcellularLocation>
</comment>
<evidence type="ECO:0000256" key="8">
    <source>
        <dbReference type="ARBA" id="ARBA00023002"/>
    </source>
</evidence>
<gene>
    <name evidence="13" type="ORF">V6N11_000919</name>
</gene>
<dbReference type="InterPro" id="IPR010255">
    <property type="entry name" value="Haem_peroxidase_sf"/>
</dbReference>
<dbReference type="PROSITE" id="PS50873">
    <property type="entry name" value="PEROXIDASE_4"/>
    <property type="match status" value="1"/>
</dbReference>
<comment type="similarity">
    <text evidence="3">Belongs to the peroxidase family. Ascorbate peroxidase subfamily.</text>
</comment>
<evidence type="ECO:0000256" key="7">
    <source>
        <dbReference type="ARBA" id="ARBA00022723"/>
    </source>
</evidence>
<dbReference type="PROSITE" id="PS00435">
    <property type="entry name" value="PEROXIDASE_1"/>
    <property type="match status" value="1"/>
</dbReference>
<comment type="cofactor">
    <cofactor evidence="11">
        <name>Ca(2+)</name>
        <dbReference type="ChEBI" id="CHEBI:29108"/>
    </cofactor>
    <text evidence="11">Binds 2 calcium ions per subunit.</text>
</comment>
<protein>
    <recommendedName>
        <fullName evidence="4 11">Peroxidase</fullName>
        <ecNumber evidence="4 11">1.11.1.7</ecNumber>
    </recommendedName>
</protein>
<dbReference type="Gene3D" id="1.10.520.10">
    <property type="match status" value="1"/>
</dbReference>
<comment type="function">
    <text evidence="2">Removal of H(2)O(2), oxidation of toxic reductants, biosynthesis and degradation of lignin, suberization, auxin catabolism, response to environmental stresses such as wounding, pathogen attack and oxidative stress. These functions might be dependent on each isozyme/isoform in each plant tissue.</text>
</comment>
<sequence>MTTLSSKSHIVGLFSFMLSCSLLAAASAASLKVGFYTQICPSAETIVRKAVNEAVSRNPGMAAGLIRMHFHDCFVRGCDASVLLKSLPGNPPAERDNPANNPSLRGFDVIDEAKARIEALCPGTVSCADIIAFAARDSAYTAGGIYYAVPSGRRDGRVSLSDEVLQNLPAPFFNATQLAQTFARKGLSVDEMVTLSGAHSIGVAHCTSFSNRLYSFNATHPQDPSLDPNYAAFLKTKCPPPLPGAGGDVTTTVPLDIVTPNRLDNKYYSELRRHRGLLTSDQTLMDSGSTSGMVVHNERNGAGWGRKFARAMVHMGSLDVLTETQGEIRRICSTKVVIQWLVWRCDWLLHQLLLENFDMLQVNLLQENPFQENLQLELPSQKDLQLELAALVHQNQQANHSDL</sequence>
<dbReference type="PROSITE" id="PS00436">
    <property type="entry name" value="PEROXIDASE_2"/>
    <property type="match status" value="1"/>
</dbReference>
<comment type="similarity">
    <text evidence="11">Belongs to the peroxidase family. Classical plant (class III) peroxidase subfamily.</text>
</comment>
<dbReference type="PROSITE" id="PS51257">
    <property type="entry name" value="PROKAR_LIPOPROTEIN"/>
    <property type="match status" value="1"/>
</dbReference>
<keyword evidence="6 11" id="KW-0349">Heme</keyword>
<dbReference type="PANTHER" id="PTHR31235">
    <property type="entry name" value="PEROXIDASE 25-RELATED"/>
    <property type="match status" value="1"/>
</dbReference>
<keyword evidence="11" id="KW-0376">Hydrogen peroxide</keyword>
<dbReference type="Gene3D" id="1.10.420.10">
    <property type="entry name" value="Peroxidase, domain 2"/>
    <property type="match status" value="1"/>
</dbReference>
<dbReference type="InterPro" id="IPR019793">
    <property type="entry name" value="Peroxidases_heam-ligand_BS"/>
</dbReference>
<evidence type="ECO:0000313" key="13">
    <source>
        <dbReference type="EMBL" id="KAK9017923.1"/>
    </source>
</evidence>
<keyword evidence="7 11" id="KW-0479">Metal-binding</keyword>
<keyword evidence="8 11" id="KW-0560">Oxidoreductase</keyword>
<keyword evidence="9 11" id="KW-0408">Iron</keyword>
<keyword evidence="11" id="KW-0964">Secreted</keyword>
<reference evidence="13 14" key="1">
    <citation type="journal article" date="2024" name="G3 (Bethesda)">
        <title>Genome assembly of Hibiscus sabdariffa L. provides insights into metabolisms of medicinal natural products.</title>
        <authorList>
            <person name="Kim T."/>
        </authorList>
    </citation>
    <scope>NUCLEOTIDE SEQUENCE [LARGE SCALE GENOMIC DNA]</scope>
    <source>
        <strain evidence="13">TK-2024</strain>
        <tissue evidence="13">Old leaves</tissue>
    </source>
</reference>
<dbReference type="InterPro" id="IPR033905">
    <property type="entry name" value="Secretory_peroxidase"/>
</dbReference>
<dbReference type="Pfam" id="PF00141">
    <property type="entry name" value="peroxidase"/>
    <property type="match status" value="1"/>
</dbReference>
<feature type="domain" description="Plant heme peroxidase family profile" evidence="12">
    <location>
        <begin position="30"/>
        <end position="336"/>
    </location>
</feature>
<accession>A0ABR2RY74</accession>
<evidence type="ECO:0000256" key="5">
    <source>
        <dbReference type="ARBA" id="ARBA00022559"/>
    </source>
</evidence>
<comment type="cofactor">
    <cofactor evidence="11">
        <name>heme b</name>
        <dbReference type="ChEBI" id="CHEBI:60344"/>
    </cofactor>
    <text evidence="11">Binds 1 heme b (iron(II)-protoporphyrin IX) group per subunit.</text>
</comment>
<comment type="caution">
    <text evidence="13">The sequence shown here is derived from an EMBL/GenBank/DDBJ whole genome shotgun (WGS) entry which is preliminary data.</text>
</comment>
<evidence type="ECO:0000256" key="9">
    <source>
        <dbReference type="ARBA" id="ARBA00023004"/>
    </source>
</evidence>
<keyword evidence="11" id="KW-0732">Signal</keyword>
<organism evidence="13 14">
    <name type="scientific">Hibiscus sabdariffa</name>
    <name type="common">roselle</name>
    <dbReference type="NCBI Taxonomy" id="183260"/>
    <lineage>
        <taxon>Eukaryota</taxon>
        <taxon>Viridiplantae</taxon>
        <taxon>Streptophyta</taxon>
        <taxon>Embryophyta</taxon>
        <taxon>Tracheophyta</taxon>
        <taxon>Spermatophyta</taxon>
        <taxon>Magnoliopsida</taxon>
        <taxon>eudicotyledons</taxon>
        <taxon>Gunneridae</taxon>
        <taxon>Pentapetalae</taxon>
        <taxon>rosids</taxon>
        <taxon>malvids</taxon>
        <taxon>Malvales</taxon>
        <taxon>Malvaceae</taxon>
        <taxon>Malvoideae</taxon>
        <taxon>Hibiscus</taxon>
    </lineage>
</organism>
<name>A0ABR2RY74_9ROSI</name>
<evidence type="ECO:0000259" key="12">
    <source>
        <dbReference type="PROSITE" id="PS50873"/>
    </source>
</evidence>
<dbReference type="Proteomes" id="UP001396334">
    <property type="component" value="Unassembled WGS sequence"/>
</dbReference>
<evidence type="ECO:0000256" key="3">
    <source>
        <dbReference type="ARBA" id="ARBA00006873"/>
    </source>
</evidence>
<dbReference type="SUPFAM" id="SSF48113">
    <property type="entry name" value="Heme-dependent peroxidases"/>
    <property type="match status" value="1"/>
</dbReference>